<accession>A0A2P2EA32</accession>
<dbReference type="InterPro" id="IPR036052">
    <property type="entry name" value="TrpB-like_PALP_sf"/>
</dbReference>
<name>A0A2P2EA32_9PROT</name>
<dbReference type="GO" id="GO:0006565">
    <property type="term" value="P:L-serine catabolic process"/>
    <property type="evidence" value="ECO:0007669"/>
    <property type="project" value="TreeGrafter"/>
</dbReference>
<organism evidence="8 9">
    <name type="scientific">Candidatus Phycosocius bacilliformis</name>
    <dbReference type="NCBI Taxonomy" id="1445552"/>
    <lineage>
        <taxon>Bacteria</taxon>
        <taxon>Pseudomonadati</taxon>
        <taxon>Pseudomonadota</taxon>
        <taxon>Alphaproteobacteria</taxon>
        <taxon>Caulobacterales</taxon>
        <taxon>Caulobacterales incertae sedis</taxon>
        <taxon>Candidatus Phycosocius</taxon>
    </lineage>
</organism>
<dbReference type="Gene3D" id="3.40.50.1100">
    <property type="match status" value="2"/>
</dbReference>
<reference evidence="8 9" key="1">
    <citation type="journal article" date="2018" name="Genome Announc.">
        <title>Draft Genome Sequence of "Candidatus Phycosocius bacilliformis," an Alphaproteobacterial Ectosymbiont of the Hydrocarbon-Producing Green Alga Botryococcus braunii.</title>
        <authorList>
            <person name="Tanabe Y."/>
            <person name="Yamaguchi H."/>
            <person name="Watanabe M.M."/>
        </authorList>
    </citation>
    <scope>NUCLEOTIDE SEQUENCE [LARGE SCALE GENOMIC DNA]</scope>
    <source>
        <strain evidence="8 9">BOTRYCO-2</strain>
    </source>
</reference>
<evidence type="ECO:0000313" key="8">
    <source>
        <dbReference type="EMBL" id="GBF57922.1"/>
    </source>
</evidence>
<dbReference type="PROSITE" id="PS00165">
    <property type="entry name" value="DEHYDRATASE_SER_THR"/>
    <property type="match status" value="1"/>
</dbReference>
<dbReference type="EC" id="4.3.1.17" evidence="3"/>
<dbReference type="InterPro" id="IPR000634">
    <property type="entry name" value="Ser/Thr_deHydtase_PyrdxlP-BS"/>
</dbReference>
<dbReference type="InterPro" id="IPR050147">
    <property type="entry name" value="Ser/Thr_Dehydratase"/>
</dbReference>
<evidence type="ECO:0000256" key="4">
    <source>
        <dbReference type="ARBA" id="ARBA00022898"/>
    </source>
</evidence>
<dbReference type="GO" id="GO:0004794">
    <property type="term" value="F:threonine deaminase activity"/>
    <property type="evidence" value="ECO:0007669"/>
    <property type="project" value="TreeGrafter"/>
</dbReference>
<sequence length="322" mass="33941">MTPDPSIHRGPDLDLHIQTPLIQSPILSAGQQEVWLKMEAFQPSGSFKIRGIGRACTTYAQRGAARFVAASGGNAGIAVAYAGRALSIPVVTVVPQTTSVKACDILRLYGAEVIIAGANFNEANRFAQSLLRPTDAFIHPFDDPHLWSGHASMVDEIKASNIRPDAIVLSVGGGGLLAGVAEGLNRQGWGHIPIIATETYGAASLHASLQAGKLTSLEEVATLATSLAAKQICGQAWEVCQTNKVISARVSDAQAVKACEAFLEDHRVLVEPACGASLALAYSRANELADLRKIVIIVCGGATMSPQMMATWLEQTSSARCD</sequence>
<dbReference type="GO" id="GO:0006567">
    <property type="term" value="P:L-threonine catabolic process"/>
    <property type="evidence" value="ECO:0007669"/>
    <property type="project" value="TreeGrafter"/>
</dbReference>
<evidence type="ECO:0000256" key="6">
    <source>
        <dbReference type="ARBA" id="ARBA00049406"/>
    </source>
</evidence>
<dbReference type="EMBL" id="BFBR01000004">
    <property type="protein sequence ID" value="GBF57922.1"/>
    <property type="molecule type" value="Genomic_DNA"/>
</dbReference>
<dbReference type="GO" id="GO:0009097">
    <property type="term" value="P:isoleucine biosynthetic process"/>
    <property type="evidence" value="ECO:0007669"/>
    <property type="project" value="TreeGrafter"/>
</dbReference>
<evidence type="ECO:0000259" key="7">
    <source>
        <dbReference type="Pfam" id="PF00291"/>
    </source>
</evidence>
<keyword evidence="4" id="KW-0663">Pyridoxal phosphate</keyword>
<comment type="similarity">
    <text evidence="2">Belongs to the serine/threonine dehydratase family.</text>
</comment>
<dbReference type="Pfam" id="PF00291">
    <property type="entry name" value="PALP"/>
    <property type="match status" value="1"/>
</dbReference>
<evidence type="ECO:0000256" key="5">
    <source>
        <dbReference type="ARBA" id="ARBA00023239"/>
    </source>
</evidence>
<comment type="cofactor">
    <cofactor evidence="1">
        <name>pyridoxal 5'-phosphate</name>
        <dbReference type="ChEBI" id="CHEBI:597326"/>
    </cofactor>
</comment>
<proteinExistence type="inferred from homology"/>
<evidence type="ECO:0000256" key="3">
    <source>
        <dbReference type="ARBA" id="ARBA00012093"/>
    </source>
</evidence>
<comment type="catalytic activity">
    <reaction evidence="6">
        <text>L-serine = pyruvate + NH4(+)</text>
        <dbReference type="Rhea" id="RHEA:19169"/>
        <dbReference type="ChEBI" id="CHEBI:15361"/>
        <dbReference type="ChEBI" id="CHEBI:28938"/>
        <dbReference type="ChEBI" id="CHEBI:33384"/>
        <dbReference type="EC" id="4.3.1.17"/>
    </reaction>
</comment>
<evidence type="ECO:0000256" key="2">
    <source>
        <dbReference type="ARBA" id="ARBA00010869"/>
    </source>
</evidence>
<feature type="domain" description="Tryptophan synthase beta chain-like PALP" evidence="7">
    <location>
        <begin position="16"/>
        <end position="300"/>
    </location>
</feature>
<dbReference type="SUPFAM" id="SSF53686">
    <property type="entry name" value="Tryptophan synthase beta subunit-like PLP-dependent enzymes"/>
    <property type="match status" value="1"/>
</dbReference>
<evidence type="ECO:0000256" key="1">
    <source>
        <dbReference type="ARBA" id="ARBA00001933"/>
    </source>
</evidence>
<evidence type="ECO:0000313" key="9">
    <source>
        <dbReference type="Proteomes" id="UP000245086"/>
    </source>
</evidence>
<keyword evidence="5" id="KW-0456">Lyase</keyword>
<dbReference type="GO" id="GO:0003941">
    <property type="term" value="F:L-serine ammonia-lyase activity"/>
    <property type="evidence" value="ECO:0007669"/>
    <property type="project" value="UniProtKB-EC"/>
</dbReference>
<dbReference type="PANTHER" id="PTHR48078">
    <property type="entry name" value="THREONINE DEHYDRATASE, MITOCHONDRIAL-RELATED"/>
    <property type="match status" value="1"/>
</dbReference>
<dbReference type="RefSeq" id="WP_305790454.1">
    <property type="nucleotide sequence ID" value="NZ_BFBR01000004.1"/>
</dbReference>
<dbReference type="AlphaFoldDB" id="A0A2P2EA32"/>
<dbReference type="GO" id="GO:0030170">
    <property type="term" value="F:pyridoxal phosphate binding"/>
    <property type="evidence" value="ECO:0007669"/>
    <property type="project" value="InterPro"/>
</dbReference>
<dbReference type="InterPro" id="IPR001926">
    <property type="entry name" value="TrpB-like_PALP"/>
</dbReference>
<gene>
    <name evidence="8" type="primary">psdht</name>
    <name evidence="8" type="ORF">PbB2_01593</name>
</gene>
<keyword evidence="9" id="KW-1185">Reference proteome</keyword>
<protein>
    <recommendedName>
        <fullName evidence="3">L-serine ammonia-lyase</fullName>
        <ecNumber evidence="3">4.3.1.17</ecNumber>
    </recommendedName>
</protein>
<comment type="caution">
    <text evidence="8">The sequence shown here is derived from an EMBL/GenBank/DDBJ whole genome shotgun (WGS) entry which is preliminary data.</text>
</comment>
<dbReference type="Proteomes" id="UP000245086">
    <property type="component" value="Unassembled WGS sequence"/>
</dbReference>
<dbReference type="PANTHER" id="PTHR48078:SF2">
    <property type="entry name" value="CATABOLIC L-SERINE_THREONINE DEHYDRATASE"/>
    <property type="match status" value="1"/>
</dbReference>